<evidence type="ECO:0000256" key="13">
    <source>
        <dbReference type="PROSITE-ProRule" id="PRU00192"/>
    </source>
</evidence>
<keyword evidence="6" id="KW-1133">Transmembrane helix</keyword>
<dbReference type="InterPro" id="IPR035463">
    <property type="entry name" value="Pex13"/>
</dbReference>
<feature type="region of interest" description="Disordered" evidence="14">
    <location>
        <begin position="317"/>
        <end position="361"/>
    </location>
</feature>
<feature type="compositionally biased region" description="Basic and acidic residues" evidence="14">
    <location>
        <begin position="328"/>
        <end position="346"/>
    </location>
</feature>
<dbReference type="InterPro" id="IPR036028">
    <property type="entry name" value="SH3-like_dom_sf"/>
</dbReference>
<dbReference type="GO" id="GO:0005778">
    <property type="term" value="C:peroxisomal membrane"/>
    <property type="evidence" value="ECO:0007669"/>
    <property type="project" value="UniProtKB-SubCell"/>
</dbReference>
<evidence type="ECO:0000256" key="10">
    <source>
        <dbReference type="ARBA" id="ARBA00029693"/>
    </source>
</evidence>
<feature type="compositionally biased region" description="Polar residues" evidence="14">
    <location>
        <begin position="1"/>
        <end position="17"/>
    </location>
</feature>
<dbReference type="InterPro" id="IPR007223">
    <property type="entry name" value="Peroxin-13_N"/>
</dbReference>
<keyword evidence="4" id="KW-0812">Transmembrane</keyword>
<evidence type="ECO:0000256" key="8">
    <source>
        <dbReference type="ARBA" id="ARBA00023136"/>
    </source>
</evidence>
<evidence type="ECO:0000256" key="9">
    <source>
        <dbReference type="ARBA" id="ARBA00023140"/>
    </source>
</evidence>
<evidence type="ECO:0000256" key="11">
    <source>
        <dbReference type="ARBA" id="ARBA00034535"/>
    </source>
</evidence>
<accession>A0A8J2H879</accession>
<keyword evidence="2 13" id="KW-0728">SH3 domain</keyword>
<name>A0A8J2H879_COTCN</name>
<evidence type="ECO:0000256" key="4">
    <source>
        <dbReference type="ARBA" id="ARBA00022692"/>
    </source>
</evidence>
<dbReference type="OrthoDB" id="10037838at2759"/>
<keyword evidence="5" id="KW-0653">Protein transport</keyword>
<protein>
    <recommendedName>
        <fullName evidence="11">Peroxisomal membrane protein PEX13</fullName>
    </recommendedName>
    <alternativeName>
        <fullName evidence="10">Peroxin-13</fullName>
    </alternativeName>
</protein>
<dbReference type="PANTHER" id="PTHR19332">
    <property type="entry name" value="PEROXISOMAL MEMBRANE PROTEIN PEX13"/>
    <property type="match status" value="1"/>
</dbReference>
<keyword evidence="17" id="KW-1185">Reference proteome</keyword>
<evidence type="ECO:0000313" key="16">
    <source>
        <dbReference type="EMBL" id="CAG5081778.1"/>
    </source>
</evidence>
<dbReference type="InterPro" id="IPR001452">
    <property type="entry name" value="SH3_domain"/>
</dbReference>
<evidence type="ECO:0000256" key="1">
    <source>
        <dbReference type="ARBA" id="ARBA00006033"/>
    </source>
</evidence>
<sequence length="361" mass="39753">MNQRPNSSQFNQFQSGFMPSGGTYTPGAAPPPLPPRAVNHGTAGYNPYMRNSMLGYGGYGYTSGFPFGQFNPGFGSYPYGSSYGAGPSGDVENRIIQFAEESTRPAFQSIQSIITTFSSVTMMLESTFLAMTSSFRAILSVAENVGKVRSMFVQLWNTFALIRFAKWLYKYVAYKLGFSSTDPRDESLWKSVESAVGGEKGPSTWPILLFFSLLAVIPYLVHKLVNSVQQSKPAAAVNPQAWFELNEPVYWATAMYDFNAGSPEEISLKTGQKVWLAPQSLQPKNMPGWSQATDKTRVGFIPSNYINVGAQVTRKSDTDAYASNSSTKDLEESFKDANAETKRPESCNDEESLVNNSEHVV</sequence>
<feature type="domain" description="SH3" evidence="15">
    <location>
        <begin position="247"/>
        <end position="311"/>
    </location>
</feature>
<evidence type="ECO:0000313" key="17">
    <source>
        <dbReference type="Proteomes" id="UP000786811"/>
    </source>
</evidence>
<dbReference type="CDD" id="cd11864">
    <property type="entry name" value="SH3_PEX13_eumet"/>
    <property type="match status" value="1"/>
</dbReference>
<evidence type="ECO:0000256" key="6">
    <source>
        <dbReference type="ARBA" id="ARBA00022989"/>
    </source>
</evidence>
<dbReference type="PANTHER" id="PTHR19332:SF1">
    <property type="entry name" value="PEROXISOMAL MEMBRANE PROTEIN PEX13"/>
    <property type="match status" value="1"/>
</dbReference>
<keyword evidence="3" id="KW-0813">Transport</keyword>
<dbReference type="Gene3D" id="2.30.30.40">
    <property type="entry name" value="SH3 Domains"/>
    <property type="match status" value="1"/>
</dbReference>
<evidence type="ECO:0000259" key="15">
    <source>
        <dbReference type="PROSITE" id="PS50002"/>
    </source>
</evidence>
<dbReference type="AlphaFoldDB" id="A0A8J2H879"/>
<dbReference type="Pfam" id="PF14604">
    <property type="entry name" value="SH3_9"/>
    <property type="match status" value="1"/>
</dbReference>
<dbReference type="Pfam" id="PF04088">
    <property type="entry name" value="Peroxin-13_N"/>
    <property type="match status" value="1"/>
</dbReference>
<dbReference type="EMBL" id="CAJNRD030001118">
    <property type="protein sequence ID" value="CAG5081778.1"/>
    <property type="molecule type" value="Genomic_DNA"/>
</dbReference>
<comment type="subcellular location">
    <subcellularLocation>
        <location evidence="12">Peroxisome membrane</location>
    </subcellularLocation>
</comment>
<dbReference type="PROSITE" id="PS50002">
    <property type="entry name" value="SH3"/>
    <property type="match status" value="1"/>
</dbReference>
<dbReference type="SUPFAM" id="SSF50044">
    <property type="entry name" value="SH3-domain"/>
    <property type="match status" value="1"/>
</dbReference>
<dbReference type="Proteomes" id="UP000786811">
    <property type="component" value="Unassembled WGS sequence"/>
</dbReference>
<keyword evidence="7" id="KW-0811">Translocation</keyword>
<evidence type="ECO:0000256" key="14">
    <source>
        <dbReference type="SAM" id="MobiDB-lite"/>
    </source>
</evidence>
<comment type="similarity">
    <text evidence="1">Belongs to the peroxin-13 family.</text>
</comment>
<reference evidence="16" key="1">
    <citation type="submission" date="2021-04" db="EMBL/GenBank/DDBJ databases">
        <authorList>
            <person name="Chebbi M.A.C M."/>
        </authorList>
    </citation>
    <scope>NUCLEOTIDE SEQUENCE</scope>
</reference>
<feature type="region of interest" description="Disordered" evidence="14">
    <location>
        <begin position="1"/>
        <end position="34"/>
    </location>
</feature>
<evidence type="ECO:0000256" key="3">
    <source>
        <dbReference type="ARBA" id="ARBA00022448"/>
    </source>
</evidence>
<gene>
    <name evidence="16" type="ORF">HICCMSTLAB_LOCUS3376</name>
</gene>
<evidence type="ECO:0000256" key="2">
    <source>
        <dbReference type="ARBA" id="ARBA00022443"/>
    </source>
</evidence>
<dbReference type="GO" id="GO:0016560">
    <property type="term" value="P:protein import into peroxisome matrix, docking"/>
    <property type="evidence" value="ECO:0007669"/>
    <property type="project" value="InterPro"/>
</dbReference>
<dbReference type="GO" id="GO:1990429">
    <property type="term" value="C:peroxisomal importomer complex"/>
    <property type="evidence" value="ECO:0007669"/>
    <property type="project" value="TreeGrafter"/>
</dbReference>
<organism evidence="16 17">
    <name type="scientific">Cotesia congregata</name>
    <name type="common">Parasitoid wasp</name>
    <name type="synonym">Apanteles congregatus</name>
    <dbReference type="NCBI Taxonomy" id="51543"/>
    <lineage>
        <taxon>Eukaryota</taxon>
        <taxon>Metazoa</taxon>
        <taxon>Ecdysozoa</taxon>
        <taxon>Arthropoda</taxon>
        <taxon>Hexapoda</taxon>
        <taxon>Insecta</taxon>
        <taxon>Pterygota</taxon>
        <taxon>Neoptera</taxon>
        <taxon>Endopterygota</taxon>
        <taxon>Hymenoptera</taxon>
        <taxon>Apocrita</taxon>
        <taxon>Ichneumonoidea</taxon>
        <taxon>Braconidae</taxon>
        <taxon>Microgastrinae</taxon>
        <taxon>Cotesia</taxon>
    </lineage>
</organism>
<keyword evidence="8" id="KW-0472">Membrane</keyword>
<proteinExistence type="inferred from homology"/>
<keyword evidence="9" id="KW-0576">Peroxisome</keyword>
<evidence type="ECO:0000256" key="12">
    <source>
        <dbReference type="ARBA" id="ARBA00046271"/>
    </source>
</evidence>
<evidence type="ECO:0000256" key="7">
    <source>
        <dbReference type="ARBA" id="ARBA00023010"/>
    </source>
</evidence>
<dbReference type="SMART" id="SM00326">
    <property type="entry name" value="SH3"/>
    <property type="match status" value="1"/>
</dbReference>
<comment type="caution">
    <text evidence="16">The sequence shown here is derived from an EMBL/GenBank/DDBJ whole genome shotgun (WGS) entry which is preliminary data.</text>
</comment>
<evidence type="ECO:0000256" key="5">
    <source>
        <dbReference type="ARBA" id="ARBA00022927"/>
    </source>
</evidence>